<dbReference type="EMBL" id="RJVA01000015">
    <property type="protein sequence ID" value="ROQ90120.1"/>
    <property type="molecule type" value="Genomic_DNA"/>
</dbReference>
<feature type="region of interest" description="Disordered" evidence="1">
    <location>
        <begin position="160"/>
        <end position="186"/>
    </location>
</feature>
<proteinExistence type="predicted"/>
<dbReference type="OrthoDB" id="5526367at2"/>
<keyword evidence="3" id="KW-1185">Reference proteome</keyword>
<dbReference type="RefSeq" id="WP_148045772.1">
    <property type="nucleotide sequence ID" value="NZ_RJVA01000015.1"/>
</dbReference>
<organism evidence="2 3">
    <name type="scientific">Desulfosoma caldarium</name>
    <dbReference type="NCBI Taxonomy" id="610254"/>
    <lineage>
        <taxon>Bacteria</taxon>
        <taxon>Pseudomonadati</taxon>
        <taxon>Thermodesulfobacteriota</taxon>
        <taxon>Syntrophobacteria</taxon>
        <taxon>Syntrophobacterales</taxon>
        <taxon>Syntrophobacteraceae</taxon>
        <taxon>Desulfosoma</taxon>
    </lineage>
</organism>
<evidence type="ECO:0000313" key="2">
    <source>
        <dbReference type="EMBL" id="ROQ90120.1"/>
    </source>
</evidence>
<accession>A0A3N1UN12</accession>
<name>A0A3N1UN12_9BACT</name>
<comment type="caution">
    <text evidence="2">The sequence shown here is derived from an EMBL/GenBank/DDBJ whole genome shotgun (WGS) entry which is preliminary data.</text>
</comment>
<sequence>MDTTAPVYNIWGRSLYRAANWIRGAETKGRDTYDRKNQRAEPVKAVFSIRSPGISGRSFVADQGPITADGRPLHPLQAKGTACGKTRKGTVPKKCRSGFGSHLCALVAKIGAIDRSSRETIQSFCPSVPGVKLILGAIEKVIDRAFKTILSHDEAIRDKARSMKPESVRATTFPHSHRGVSLKKSP</sequence>
<protein>
    <submittedName>
        <fullName evidence="2">Uncharacterized protein</fullName>
    </submittedName>
</protein>
<evidence type="ECO:0000313" key="3">
    <source>
        <dbReference type="Proteomes" id="UP000276223"/>
    </source>
</evidence>
<dbReference type="Proteomes" id="UP000276223">
    <property type="component" value="Unassembled WGS sequence"/>
</dbReference>
<reference evidence="2 3" key="1">
    <citation type="submission" date="2018-11" db="EMBL/GenBank/DDBJ databases">
        <title>Genomic Encyclopedia of Type Strains, Phase IV (KMG-IV): sequencing the most valuable type-strain genomes for metagenomic binning, comparative biology and taxonomic classification.</title>
        <authorList>
            <person name="Goeker M."/>
        </authorList>
    </citation>
    <scope>NUCLEOTIDE SEQUENCE [LARGE SCALE GENOMIC DNA]</scope>
    <source>
        <strain evidence="2 3">DSM 22027</strain>
    </source>
</reference>
<dbReference type="AlphaFoldDB" id="A0A3N1UN12"/>
<feature type="compositionally biased region" description="Basic residues" evidence="1">
    <location>
        <begin position="175"/>
        <end position="186"/>
    </location>
</feature>
<gene>
    <name evidence="2" type="ORF">EDC27_2723</name>
</gene>
<evidence type="ECO:0000256" key="1">
    <source>
        <dbReference type="SAM" id="MobiDB-lite"/>
    </source>
</evidence>